<evidence type="ECO:0000313" key="3">
    <source>
        <dbReference type="EMBL" id="KUJ47127.1"/>
    </source>
</evidence>
<name>A0A9X0LEC1_9ACTN</name>
<dbReference type="CDD" id="cd12108">
    <property type="entry name" value="Hr-like"/>
    <property type="match status" value="1"/>
</dbReference>
<dbReference type="PANTHER" id="PTHR35585">
    <property type="entry name" value="HHE DOMAIN PROTEIN (AFU_ORTHOLOGUE AFUA_4G00730)"/>
    <property type="match status" value="1"/>
</dbReference>
<dbReference type="AlphaFoldDB" id="A0A9X0LEC1"/>
<dbReference type="RefSeq" id="WP_013734406.1">
    <property type="nucleotide sequence ID" value="NZ_LMWI01000002.1"/>
</dbReference>
<dbReference type="Gene3D" id="1.20.120.520">
    <property type="entry name" value="nmb1532 protein domain like"/>
    <property type="match status" value="1"/>
</dbReference>
<proteinExistence type="predicted"/>
<dbReference type="Proteomes" id="UP000053246">
    <property type="component" value="Unassembled WGS sequence"/>
</dbReference>
<protein>
    <submittedName>
        <fullName evidence="3">Hemerythrin</fullName>
    </submittedName>
</protein>
<evidence type="ECO:0000259" key="2">
    <source>
        <dbReference type="Pfam" id="PF01814"/>
    </source>
</evidence>
<dbReference type="InterPro" id="IPR012312">
    <property type="entry name" value="Hemerythrin-like"/>
</dbReference>
<evidence type="ECO:0000313" key="4">
    <source>
        <dbReference type="Proteomes" id="UP000053246"/>
    </source>
</evidence>
<dbReference type="OMA" id="IEDMFDQ"/>
<feature type="domain" description="Hemerythrin-like" evidence="2">
    <location>
        <begin position="10"/>
        <end position="124"/>
    </location>
</feature>
<evidence type="ECO:0000256" key="1">
    <source>
        <dbReference type="SAM" id="MobiDB-lite"/>
    </source>
</evidence>
<organism evidence="3 4">
    <name type="scientific">Micromonospora maris</name>
    <dbReference type="NCBI Taxonomy" id="1003110"/>
    <lineage>
        <taxon>Bacteria</taxon>
        <taxon>Bacillati</taxon>
        <taxon>Actinomycetota</taxon>
        <taxon>Actinomycetes</taxon>
        <taxon>Micromonosporales</taxon>
        <taxon>Micromonosporaceae</taxon>
        <taxon>Micromonospora</taxon>
    </lineage>
</organism>
<reference evidence="3 4" key="1">
    <citation type="submission" date="2015-10" db="EMBL/GenBank/DDBJ databases">
        <authorList>
            <person name="Ju K.-S."/>
            <person name="Doroghazi J.R."/>
            <person name="Metcalf W.W."/>
        </authorList>
    </citation>
    <scope>NUCLEOTIDE SEQUENCE [LARGE SCALE GENOMIC DNA]</scope>
    <source>
        <strain evidence="3 4">NRRL B-24793</strain>
    </source>
</reference>
<accession>A0A9X0LEC1</accession>
<keyword evidence="4" id="KW-1185">Reference proteome</keyword>
<feature type="region of interest" description="Disordered" evidence="1">
    <location>
        <begin position="143"/>
        <end position="163"/>
    </location>
</feature>
<dbReference type="PANTHER" id="PTHR35585:SF1">
    <property type="entry name" value="HHE DOMAIN PROTEIN (AFU_ORTHOLOGUE AFUA_4G00730)"/>
    <property type="match status" value="1"/>
</dbReference>
<dbReference type="Pfam" id="PF01814">
    <property type="entry name" value="Hemerythrin"/>
    <property type="match status" value="1"/>
</dbReference>
<gene>
    <name evidence="3" type="ORF">ADL17_18445</name>
</gene>
<dbReference type="EMBL" id="LMWI01000002">
    <property type="protein sequence ID" value="KUJ47127.1"/>
    <property type="molecule type" value="Genomic_DNA"/>
</dbReference>
<sequence length="195" mass="21872">MTVTKPDQDVIDLLVDQHEQIRSLFAEVRESEGEAKQQAFQDLVRLLAVHESAEEQVVHPAARADAGDAVVDARLREESEAKRELSELYDMGTSAPGFDARFAAFEQAVLEHARHEEQEEFPQLRRDTDPQRLRQMAGAVRAAEAISPTRPHPAAGESPVSNLLLGPPVAVFDRMRDAVRDWRQSHDSEHQSHGR</sequence>
<comment type="caution">
    <text evidence="3">The sequence shown here is derived from an EMBL/GenBank/DDBJ whole genome shotgun (WGS) entry which is preliminary data.</text>
</comment>